<feature type="compositionally biased region" description="Pro residues" evidence="1">
    <location>
        <begin position="868"/>
        <end position="883"/>
    </location>
</feature>
<evidence type="ECO:0000313" key="2">
    <source>
        <dbReference type="EMBL" id="KAL0570728.1"/>
    </source>
</evidence>
<sequence>MGETLDERQKELQLALLIFTADGIHSMKKILHSTREDINMLLLFWLSRSPVHQELPEFIKSKGGAVKCMKDKIVLEELIRKSRSAVVPSTELRTVWKEMAWRLLVPTNEFVLTLDDFFVSQHEDMKLVDDYFSRAPPPGSTAADEMSALSKVFALAKQRSEEKWALKCINMSNLTPIAEAFDAGASGHVSVWEANQVISLKPNGWSLLQWLAYWASGRQYAIVQYSRKICDILSDMHVLQRTKVLPLNLHFVDHYLDGMKTLDRVLSSTEKSCSNPPEGELAERVAQYTRTEEDRMDRVLRALGYEIDGQDTIELITSRYQIERNFFPLVYLLLKRHLAIIRIGCSHLLDRQELEVARKSLKVIFKAVKARVRSLEGLNFKSPNMRSSLVDFAFGMYFNVSREIDDFYQIPLSEDKLILPDSGGGEMPAPPETLLRYETFRVEDVSRQYDPSNLDVDGPLQFELCIGDHINGFAYRIGMGIASVGTEAFLEGFFNRVTRKIEATVVGVGDKWSGELDGATCLRASISGSIDVISSAVLSIQYTISGTWNDGDGDFSGATVTLSQTPAWIHQFHWTPPVAVESLDSPVKLRWRFALRVVLHRIRCERGTLNASFCLEKLQAVRKNVRLAQHRLFAGSPEVQDEFSLKVTGGSSRYLSTSDARLCRWLAQLGCWPTVHFNATCTCGMMVLGHRYLRVEEFASELVELCSHTDSDDVQIKSSRFIHRREASELLSKACSVNNNIRQRHYGPNLGYRVPGVNYLPLEEQPMRCACCGSDIPVEAPVAIWACLVCSFTESNKLLIICNRCEALGSPHTSQEFPTHQSYHHLVRVKIGLRTPVPIPQGPSELGYPQGHFPESLPSRRASSPMSLPVPPTSPPNPEPVSL</sequence>
<evidence type="ECO:0000313" key="3">
    <source>
        <dbReference type="Proteomes" id="UP001465976"/>
    </source>
</evidence>
<accession>A0ABR3F6M5</accession>
<dbReference type="EMBL" id="JBAHYK010000884">
    <property type="protein sequence ID" value="KAL0570728.1"/>
    <property type="molecule type" value="Genomic_DNA"/>
</dbReference>
<evidence type="ECO:0000256" key="1">
    <source>
        <dbReference type="SAM" id="MobiDB-lite"/>
    </source>
</evidence>
<keyword evidence="3" id="KW-1185">Reference proteome</keyword>
<name>A0ABR3F6M5_9AGAR</name>
<gene>
    <name evidence="2" type="ORF">V5O48_011234</name>
</gene>
<protein>
    <submittedName>
        <fullName evidence="2">Uncharacterized protein</fullName>
    </submittedName>
</protein>
<comment type="caution">
    <text evidence="2">The sequence shown here is derived from an EMBL/GenBank/DDBJ whole genome shotgun (WGS) entry which is preliminary data.</text>
</comment>
<reference evidence="2 3" key="1">
    <citation type="submission" date="2024-02" db="EMBL/GenBank/DDBJ databases">
        <title>A draft genome for the cacao thread blight pathogen Marasmius crinis-equi.</title>
        <authorList>
            <person name="Cohen S.P."/>
            <person name="Baruah I.K."/>
            <person name="Amoako-Attah I."/>
            <person name="Bukari Y."/>
            <person name="Meinhardt L.W."/>
            <person name="Bailey B.A."/>
        </authorList>
    </citation>
    <scope>NUCLEOTIDE SEQUENCE [LARGE SCALE GENOMIC DNA]</scope>
    <source>
        <strain evidence="2 3">GH-76</strain>
    </source>
</reference>
<proteinExistence type="predicted"/>
<dbReference type="Proteomes" id="UP001465976">
    <property type="component" value="Unassembled WGS sequence"/>
</dbReference>
<organism evidence="2 3">
    <name type="scientific">Marasmius crinis-equi</name>
    <dbReference type="NCBI Taxonomy" id="585013"/>
    <lineage>
        <taxon>Eukaryota</taxon>
        <taxon>Fungi</taxon>
        <taxon>Dikarya</taxon>
        <taxon>Basidiomycota</taxon>
        <taxon>Agaricomycotina</taxon>
        <taxon>Agaricomycetes</taxon>
        <taxon>Agaricomycetidae</taxon>
        <taxon>Agaricales</taxon>
        <taxon>Marasmiineae</taxon>
        <taxon>Marasmiaceae</taxon>
        <taxon>Marasmius</taxon>
    </lineage>
</organism>
<feature type="region of interest" description="Disordered" evidence="1">
    <location>
        <begin position="840"/>
        <end position="883"/>
    </location>
</feature>